<dbReference type="AlphaFoldDB" id="A0A0N5CZN1"/>
<evidence type="ECO:0000313" key="3">
    <source>
        <dbReference type="EMBL" id="VDN03253.1"/>
    </source>
</evidence>
<dbReference type="SMART" id="SM01177">
    <property type="entry name" value="DUF4210"/>
    <property type="match status" value="1"/>
</dbReference>
<dbReference type="PANTHER" id="PTHR13199">
    <property type="entry name" value="GH03947P"/>
    <property type="match status" value="1"/>
</dbReference>
<keyword evidence="4" id="KW-1185">Reference proteome</keyword>
<evidence type="ECO:0000313" key="4">
    <source>
        <dbReference type="Proteomes" id="UP000276776"/>
    </source>
</evidence>
<dbReference type="InterPro" id="IPR025261">
    <property type="entry name" value="Atos-like_cons_dom"/>
</dbReference>
<dbReference type="STRING" id="103827.A0A0N5CZN1"/>
<dbReference type="EMBL" id="UYYF01004375">
    <property type="protein sequence ID" value="VDN03253.1"/>
    <property type="molecule type" value="Genomic_DNA"/>
</dbReference>
<dbReference type="OrthoDB" id="8625101at2759"/>
<dbReference type="Proteomes" id="UP000276776">
    <property type="component" value="Unassembled WGS sequence"/>
</dbReference>
<dbReference type="PANTHER" id="PTHR13199:SF11">
    <property type="entry name" value="PROTEIN ATOSSA"/>
    <property type="match status" value="1"/>
</dbReference>
<comment type="similarity">
    <text evidence="1">Belongs to the ATOS family.</text>
</comment>
<gene>
    <name evidence="3" type="ORF">TCLT_LOCUS5948</name>
</gene>
<dbReference type="InterPro" id="IPR033473">
    <property type="entry name" value="Atos-like_C"/>
</dbReference>
<dbReference type="Pfam" id="PF13889">
    <property type="entry name" value="Chromosome_seg"/>
    <property type="match status" value="1"/>
</dbReference>
<evidence type="ECO:0000256" key="1">
    <source>
        <dbReference type="ARBA" id="ARBA00034497"/>
    </source>
</evidence>
<dbReference type="WBParaSite" id="TCLT_0000595901-mRNA-1">
    <property type="protein sequence ID" value="TCLT_0000595901-mRNA-1"/>
    <property type="gene ID" value="TCLT_0000595901"/>
</dbReference>
<evidence type="ECO:0000313" key="5">
    <source>
        <dbReference type="WBParaSite" id="TCLT_0000595901-mRNA-1"/>
    </source>
</evidence>
<feature type="domain" description="Atos-like conserved" evidence="2">
    <location>
        <begin position="170"/>
        <end position="228"/>
    </location>
</feature>
<protein>
    <submittedName>
        <fullName evidence="5">DUF4210 domain-containing protein</fullName>
    </submittedName>
</protein>
<dbReference type="Pfam" id="PF13915">
    <property type="entry name" value="DUF4210"/>
    <property type="match status" value="1"/>
</dbReference>
<dbReference type="InterPro" id="IPR051506">
    <property type="entry name" value="ATOS_Transcription_Regulators"/>
</dbReference>
<accession>A0A0N5CZN1</accession>
<reference evidence="5" key="1">
    <citation type="submission" date="2017-02" db="UniProtKB">
        <authorList>
            <consortium name="WormBaseParasite"/>
        </authorList>
    </citation>
    <scope>IDENTIFICATION</scope>
</reference>
<name>A0A0N5CZN1_THECL</name>
<reference evidence="3 4" key="2">
    <citation type="submission" date="2018-11" db="EMBL/GenBank/DDBJ databases">
        <authorList>
            <consortium name="Pathogen Informatics"/>
        </authorList>
    </citation>
    <scope>NUCLEOTIDE SEQUENCE [LARGE SCALE GENOMIC DNA]</scope>
</reference>
<sequence length="365" mass="41356">MYGYLLFISPYVHSYSRTHRFCKSSSNKEVKVDDRKIIKGNGQSVKSVITECLSDSRCSSVPFEDTSLQRVTTVSTLHREVLLPGNLYASTFKTVSKGTDVPLTSNSAPSNDNSAKIIEQKINKRAKNETILKKTTKIKSRTANVKVIDNDYYINKNIFTRRRLSSCNGLLCNFEESALNGRLEPVTSLDGFSLQIAASDTAHSPHLTLPATTLFFSMPDDEAPSPFLAVCSLEHMRRGYRIPKKGFLQAVLFNPQGTVVRMFLIKFDVSDMPPSSHTFLRQRTSFMPTAYLSNKMSRSLLKHLIHLSLATDRRGRLYIHNDIKMLFSQKNDLEILNLELGKNVNNYQLQSSTEMPQNPKYSPYY</sequence>
<evidence type="ECO:0000259" key="2">
    <source>
        <dbReference type="SMART" id="SM01177"/>
    </source>
</evidence>
<proteinExistence type="inferred from homology"/>
<organism evidence="5">
    <name type="scientific">Thelazia callipaeda</name>
    <name type="common">Oriental eyeworm</name>
    <name type="synonym">Parasitic nematode</name>
    <dbReference type="NCBI Taxonomy" id="103827"/>
    <lineage>
        <taxon>Eukaryota</taxon>
        <taxon>Metazoa</taxon>
        <taxon>Ecdysozoa</taxon>
        <taxon>Nematoda</taxon>
        <taxon>Chromadorea</taxon>
        <taxon>Rhabditida</taxon>
        <taxon>Spirurina</taxon>
        <taxon>Spiruromorpha</taxon>
        <taxon>Thelazioidea</taxon>
        <taxon>Thelaziidae</taxon>
        <taxon>Thelazia</taxon>
    </lineage>
</organism>